<dbReference type="InterPro" id="IPR032828">
    <property type="entry name" value="PolyA_RNA-bd"/>
</dbReference>
<keyword evidence="7" id="KW-0460">Magnesium</keyword>
<dbReference type="CDD" id="cd00077">
    <property type="entry name" value="HDc"/>
    <property type="match status" value="1"/>
</dbReference>
<feature type="domain" description="Poly A polymerase head" evidence="10">
    <location>
        <begin position="29"/>
        <end position="150"/>
    </location>
</feature>
<dbReference type="Proteomes" id="UP000462760">
    <property type="component" value="Unassembled WGS sequence"/>
</dbReference>
<dbReference type="InterPro" id="IPR003607">
    <property type="entry name" value="HD/PDEase_dom"/>
</dbReference>
<evidence type="ECO:0000256" key="5">
    <source>
        <dbReference type="ARBA" id="ARBA00022723"/>
    </source>
</evidence>
<evidence type="ECO:0000256" key="2">
    <source>
        <dbReference type="ARBA" id="ARBA00022679"/>
    </source>
</evidence>
<dbReference type="SUPFAM" id="SSF81301">
    <property type="entry name" value="Nucleotidyltransferase"/>
    <property type="match status" value="1"/>
</dbReference>
<keyword evidence="4 13" id="KW-0548">Nucleotidyltransferase</keyword>
<dbReference type="OrthoDB" id="9805698at2"/>
<keyword evidence="3" id="KW-0819">tRNA processing</keyword>
<accession>A0A844FE61</accession>
<dbReference type="NCBIfam" id="TIGR00277">
    <property type="entry name" value="HDIG"/>
    <property type="match status" value="1"/>
</dbReference>
<evidence type="ECO:0000256" key="6">
    <source>
        <dbReference type="ARBA" id="ARBA00022741"/>
    </source>
</evidence>
<dbReference type="InterPro" id="IPR002646">
    <property type="entry name" value="PolA_pol_head_dom"/>
</dbReference>
<dbReference type="Gene3D" id="3.30.460.10">
    <property type="entry name" value="Beta Polymerase, domain 2"/>
    <property type="match status" value="1"/>
</dbReference>
<comment type="similarity">
    <text evidence="9">Belongs to the tRNA nucleotidyltransferase/poly(A) polymerase family.</text>
</comment>
<dbReference type="InterPro" id="IPR032810">
    <property type="entry name" value="CCA-adding_enz_C"/>
</dbReference>
<evidence type="ECO:0000256" key="7">
    <source>
        <dbReference type="ARBA" id="ARBA00022842"/>
    </source>
</evidence>
<feature type="domain" description="CCA-adding enzyme C-terminal" evidence="12">
    <location>
        <begin position="306"/>
        <end position="443"/>
    </location>
</feature>
<dbReference type="Pfam" id="PF12627">
    <property type="entry name" value="PolyA_pol_RNAbd"/>
    <property type="match status" value="1"/>
</dbReference>
<organism evidence="13 14">
    <name type="scientific">Anaerosalibacter bizertensis</name>
    <dbReference type="NCBI Taxonomy" id="932217"/>
    <lineage>
        <taxon>Bacteria</taxon>
        <taxon>Bacillati</taxon>
        <taxon>Bacillota</taxon>
        <taxon>Tissierellia</taxon>
        <taxon>Tissierellales</taxon>
        <taxon>Sporanaerobacteraceae</taxon>
        <taxon>Anaerosalibacter</taxon>
    </lineage>
</organism>
<dbReference type="SUPFAM" id="SSF81891">
    <property type="entry name" value="Poly A polymerase C-terminal region-like"/>
    <property type="match status" value="1"/>
</dbReference>
<dbReference type="EMBL" id="VULR01000001">
    <property type="protein sequence ID" value="MSS42274.1"/>
    <property type="molecule type" value="Genomic_DNA"/>
</dbReference>
<dbReference type="InterPro" id="IPR043519">
    <property type="entry name" value="NT_sf"/>
</dbReference>
<feature type="domain" description="tRNA nucleotidyltransferase/poly(A) polymerase RNA and SrmB- binding" evidence="11">
    <location>
        <begin position="177"/>
        <end position="236"/>
    </location>
</feature>
<evidence type="ECO:0000256" key="1">
    <source>
        <dbReference type="ARBA" id="ARBA00001946"/>
    </source>
</evidence>
<dbReference type="Gene3D" id="1.10.246.80">
    <property type="match status" value="1"/>
</dbReference>
<dbReference type="Gene3D" id="1.10.3090.10">
    <property type="entry name" value="cca-adding enzyme, domain 2"/>
    <property type="match status" value="1"/>
</dbReference>
<evidence type="ECO:0000256" key="4">
    <source>
        <dbReference type="ARBA" id="ARBA00022695"/>
    </source>
</evidence>
<dbReference type="GO" id="GO:0004810">
    <property type="term" value="F:CCA tRNA nucleotidyltransferase activity"/>
    <property type="evidence" value="ECO:0007669"/>
    <property type="project" value="UniProtKB-EC"/>
</dbReference>
<protein>
    <submittedName>
        <fullName evidence="13">CCA tRNA nucleotidyltransferase</fullName>
        <ecNumber evidence="13">2.7.7.72</ecNumber>
    </submittedName>
</protein>
<evidence type="ECO:0000313" key="13">
    <source>
        <dbReference type="EMBL" id="MSS42274.1"/>
    </source>
</evidence>
<gene>
    <name evidence="13" type="ORF">FYJ27_00795</name>
</gene>
<evidence type="ECO:0000259" key="10">
    <source>
        <dbReference type="Pfam" id="PF01743"/>
    </source>
</evidence>
<dbReference type="NCBIfam" id="NF009814">
    <property type="entry name" value="PRK13299.1"/>
    <property type="match status" value="1"/>
</dbReference>
<evidence type="ECO:0000259" key="11">
    <source>
        <dbReference type="Pfam" id="PF12627"/>
    </source>
</evidence>
<dbReference type="AlphaFoldDB" id="A0A844FE61"/>
<proteinExistence type="inferred from homology"/>
<dbReference type="EC" id="2.7.7.72" evidence="13"/>
<name>A0A844FE61_9FIRM</name>
<dbReference type="PANTHER" id="PTHR46173:SF1">
    <property type="entry name" value="CCA TRNA NUCLEOTIDYLTRANSFERASE 1, MITOCHONDRIAL"/>
    <property type="match status" value="1"/>
</dbReference>
<sequence>MLKNFMEINIPNYIIFILDKLESSGFESYIVGGSVRDILLGKEPNDFDIATNAKPEDIENIFQDNKTIDIGKEFGTIKILLDKEEVEVTTFRTEGNYLDGRRPEWVKFVPAIEDDLSRRDFTINAIAYNKKTGIVDPFNGVKDLEKKIIRSVGNPKERFKEDYLRILRAVRFSTVLDFEIEKETLKAAEEYGSNISNVSMERINQEFFKILLSSKPSKGIELMREIGLLDIIVPEIIPSIGFNQQNPHHNKDVYNHILCAIDNSPPILKVRLAALFHDMGKPHTISIDEKGIGHFYGHDKVGAKIAKQALERMKAPHKLNEEVTILVSEHMTHHARFKDKGLKKLIRRVGVENIYDLFELQKADRKCSNEYASIEHILDMEKRVDSILDKREAFDTNQLDINGNDLLKIGFKEGKIIGEVLEYLLEKVMENPSINKKEKLLKLAQKKYSKKS</sequence>
<dbReference type="Pfam" id="PF13735">
    <property type="entry name" value="tRNA_NucTran2_2"/>
    <property type="match status" value="1"/>
</dbReference>
<evidence type="ECO:0000313" key="14">
    <source>
        <dbReference type="Proteomes" id="UP000462760"/>
    </source>
</evidence>
<dbReference type="InterPro" id="IPR006675">
    <property type="entry name" value="HDIG_dom"/>
</dbReference>
<reference evidence="13 14" key="1">
    <citation type="submission" date="2019-08" db="EMBL/GenBank/DDBJ databases">
        <title>In-depth cultivation of the pig gut microbiome towards novel bacterial diversity and tailored functional studies.</title>
        <authorList>
            <person name="Wylensek D."/>
            <person name="Hitch T.C.A."/>
            <person name="Clavel T."/>
        </authorList>
    </citation>
    <scope>NUCLEOTIDE SEQUENCE [LARGE SCALE GENOMIC DNA]</scope>
    <source>
        <strain evidence="13 14">Med78-601-WT-4W-RMD-3</strain>
    </source>
</reference>
<dbReference type="GO" id="GO:0000049">
    <property type="term" value="F:tRNA binding"/>
    <property type="evidence" value="ECO:0007669"/>
    <property type="project" value="TreeGrafter"/>
</dbReference>
<dbReference type="InterPro" id="IPR050264">
    <property type="entry name" value="Bact_CCA-adding_enz_type3_sf"/>
</dbReference>
<evidence type="ECO:0000256" key="3">
    <source>
        <dbReference type="ARBA" id="ARBA00022694"/>
    </source>
</evidence>
<dbReference type="GO" id="GO:0000166">
    <property type="term" value="F:nucleotide binding"/>
    <property type="evidence" value="ECO:0007669"/>
    <property type="project" value="UniProtKB-KW"/>
</dbReference>
<evidence type="ECO:0000256" key="9">
    <source>
        <dbReference type="RuleBase" id="RU003953"/>
    </source>
</evidence>
<dbReference type="GO" id="GO:0046872">
    <property type="term" value="F:metal ion binding"/>
    <property type="evidence" value="ECO:0007669"/>
    <property type="project" value="UniProtKB-KW"/>
</dbReference>
<keyword evidence="6" id="KW-0547">Nucleotide-binding</keyword>
<comment type="caution">
    <text evidence="13">The sequence shown here is derived from an EMBL/GenBank/DDBJ whole genome shotgun (WGS) entry which is preliminary data.</text>
</comment>
<evidence type="ECO:0000259" key="12">
    <source>
        <dbReference type="Pfam" id="PF13735"/>
    </source>
</evidence>
<keyword evidence="2 9" id="KW-0808">Transferase</keyword>
<evidence type="ECO:0000256" key="8">
    <source>
        <dbReference type="ARBA" id="ARBA00022884"/>
    </source>
</evidence>
<dbReference type="Pfam" id="PF01743">
    <property type="entry name" value="PolyA_pol"/>
    <property type="match status" value="1"/>
</dbReference>
<dbReference type="CDD" id="cd05398">
    <property type="entry name" value="NT_ClassII-CCAase"/>
    <property type="match status" value="1"/>
</dbReference>
<comment type="cofactor">
    <cofactor evidence="1">
        <name>Mg(2+)</name>
        <dbReference type="ChEBI" id="CHEBI:18420"/>
    </cofactor>
</comment>
<keyword evidence="5" id="KW-0479">Metal-binding</keyword>
<dbReference type="PANTHER" id="PTHR46173">
    <property type="entry name" value="CCA TRNA NUCLEOTIDYLTRANSFERASE 1, MITOCHONDRIAL"/>
    <property type="match status" value="1"/>
</dbReference>
<keyword evidence="8 9" id="KW-0694">RNA-binding</keyword>
<dbReference type="GO" id="GO:0008033">
    <property type="term" value="P:tRNA processing"/>
    <property type="evidence" value="ECO:0007669"/>
    <property type="project" value="UniProtKB-KW"/>
</dbReference>